<dbReference type="InterPro" id="IPR035343">
    <property type="entry name" value="Gp68"/>
</dbReference>
<dbReference type="Proteomes" id="UP000225918">
    <property type="component" value="Segment"/>
</dbReference>
<gene>
    <name evidence="2" type="ORF">SEA_MYRADEE_69</name>
</gene>
<dbReference type="EMBL" id="MF141539">
    <property type="protein sequence ID" value="ASR77176.1"/>
    <property type="molecule type" value="Genomic_DNA"/>
</dbReference>
<keyword evidence="3" id="KW-1185">Reference proteome</keyword>
<evidence type="ECO:0000313" key="3">
    <source>
        <dbReference type="Proteomes" id="UP000225918"/>
    </source>
</evidence>
<accession>A0A222Z096</accession>
<name>A0A222Z096_9CAUD</name>
<evidence type="ECO:0000313" key="2">
    <source>
        <dbReference type="EMBL" id="ASR77176.1"/>
    </source>
</evidence>
<organism evidence="2 3">
    <name type="scientific">Mycobacterium phage MyraDee</name>
    <dbReference type="NCBI Taxonomy" id="2024303"/>
    <lineage>
        <taxon>Viruses</taxon>
        <taxon>Duplodnaviria</taxon>
        <taxon>Heunggongvirae</taxon>
        <taxon>Uroviricota</taxon>
        <taxon>Caudoviricetes</taxon>
        <taxon>Myradeevirus</taxon>
        <taxon>Myradeevirus MyraDee</taxon>
    </lineage>
</organism>
<sequence>MNTLSDKLLDGFDPNSPQEREALLDLSNAPHETAAVMRMHRAGWKGRQIAETLNYRGTQLMRALQHALDQETYAHGDRRPIHDALIKKGTA</sequence>
<reference evidence="3" key="1">
    <citation type="submission" date="2017-05" db="EMBL/GenBank/DDBJ databases">
        <authorList>
            <person name="Song R."/>
            <person name="Chenine A.L."/>
            <person name="Ruprecht R.M."/>
        </authorList>
    </citation>
    <scope>NUCLEOTIDE SEQUENCE [LARGE SCALE GENOMIC DNA]</scope>
</reference>
<protein>
    <submittedName>
        <fullName evidence="2">Helix-turn-helix DNA binding domain protein</fullName>
    </submittedName>
</protein>
<proteinExistence type="predicted"/>
<feature type="domain" description="Gp68-like predicted RNA polymerase component" evidence="1">
    <location>
        <begin position="13"/>
        <end position="90"/>
    </location>
</feature>
<evidence type="ECO:0000259" key="1">
    <source>
        <dbReference type="Pfam" id="PF17469"/>
    </source>
</evidence>
<dbReference type="Pfam" id="PF17469">
    <property type="entry name" value="GP68"/>
    <property type="match status" value="1"/>
</dbReference>